<evidence type="ECO:0000313" key="3">
    <source>
        <dbReference type="Proteomes" id="UP001362999"/>
    </source>
</evidence>
<accession>A0AAW0CIC5</accession>
<evidence type="ECO:0000256" key="1">
    <source>
        <dbReference type="SAM" id="MobiDB-lite"/>
    </source>
</evidence>
<feature type="compositionally biased region" description="Acidic residues" evidence="1">
    <location>
        <begin position="241"/>
        <end position="250"/>
    </location>
</feature>
<gene>
    <name evidence="2" type="ORF">R3P38DRAFT_3181517</name>
</gene>
<comment type="caution">
    <text evidence="2">The sequence shown here is derived from an EMBL/GenBank/DDBJ whole genome shotgun (WGS) entry which is preliminary data.</text>
</comment>
<organism evidence="2 3">
    <name type="scientific">Favolaschia claudopus</name>
    <dbReference type="NCBI Taxonomy" id="2862362"/>
    <lineage>
        <taxon>Eukaryota</taxon>
        <taxon>Fungi</taxon>
        <taxon>Dikarya</taxon>
        <taxon>Basidiomycota</taxon>
        <taxon>Agaricomycotina</taxon>
        <taxon>Agaricomycetes</taxon>
        <taxon>Agaricomycetidae</taxon>
        <taxon>Agaricales</taxon>
        <taxon>Marasmiineae</taxon>
        <taxon>Mycenaceae</taxon>
        <taxon>Favolaschia</taxon>
    </lineage>
</organism>
<reference evidence="2 3" key="1">
    <citation type="journal article" date="2024" name="J Genomics">
        <title>Draft genome sequencing and assembly of Favolaschia claudopus CIRM-BRFM 2984 isolated from oak limbs.</title>
        <authorList>
            <person name="Navarro D."/>
            <person name="Drula E."/>
            <person name="Chaduli D."/>
            <person name="Cazenave R."/>
            <person name="Ahrendt S."/>
            <person name="Wang J."/>
            <person name="Lipzen A."/>
            <person name="Daum C."/>
            <person name="Barry K."/>
            <person name="Grigoriev I.V."/>
            <person name="Favel A."/>
            <person name="Rosso M.N."/>
            <person name="Martin F."/>
        </authorList>
    </citation>
    <scope>NUCLEOTIDE SEQUENCE [LARGE SCALE GENOMIC DNA]</scope>
    <source>
        <strain evidence="2 3">CIRM-BRFM 2984</strain>
    </source>
</reference>
<name>A0AAW0CIC5_9AGAR</name>
<proteinExistence type="predicted"/>
<dbReference type="Proteomes" id="UP001362999">
    <property type="component" value="Unassembled WGS sequence"/>
</dbReference>
<dbReference type="EMBL" id="JAWWNJ010000016">
    <property type="protein sequence ID" value="KAK7039725.1"/>
    <property type="molecule type" value="Genomic_DNA"/>
</dbReference>
<protein>
    <submittedName>
        <fullName evidence="2">Uncharacterized protein</fullName>
    </submittedName>
</protein>
<sequence length="995" mass="111427">MLELSDAQLAAVYEAKKLLADVGLTTAPTNPDDHDSDDVDFLGVSRIIAESLPPSDSGFSCAIRGSHYKPPPARAFTAEEFRRGLDCINRQTSVSAIVNHPIDAIVEYPETGERKGVAIGHRFLVNPIPEKLYLPHENFQYSLGDSRGGETDVFCGILLQGRTGSPVSCEHKRRSCKGLKYCSARSVSTPAVAPLELNSLAAAKREVFFKTLAFYCTLAEKGCAFDIETDGEDIHARGFDTDSDSEDSSSESESGNEATLETGTKIIKDSRRKAGSKFACRGKLRLQLDENGRSFIQCQYRKKSDRAHLILRSLDEFDIPYLRALLENDTSIIHEREELARQFGYGPRTSCNFSASPSEQKQLCPYWHRSDSGSLARGRLERVAGNCPATFDIYIPHDLVDCPQIVVICRSPHSHSQPAPVKTPPPLLEIFKSLLLKLDWKLADATPRKLMLDSGFMTDFRRVLGWDKRFDPPLDALHPSFGNLDHVRRYIDELRHVLFPKGTGFEGAELLATQHRELPEMEQYVRCAETHRLDDGTTFYLVICMLRAMSALLMQSKTLSLDTAFKRLSGKWQEFEMERWDLSNMKSIIGTRAFTTSQSAEAHLILFTRIFEIASADTGIPCRFRHIHGEGFELWITDAHKGQALGAGMFCQKLCAQLREVCPLESPRLLQSLDPYDHLRRFLRLCTTHNKRNIDKLKPYTTRKVRNAMLSISSSEAHPDLEGAYKIIKSGGRKAKAWLKDKQSGSKFAIPALYQPASLIPLEIWKSAPSTTNGNEQAHRNINRDGVNLTMLGAIMRGMQYDARAMGALDLYSSQGIYSRDQTATHFRRLQRSLNRHLIVQTRVIAAANEKKDSVLPIPPHTESVPPDIEIGVEAPGLPLYTTAPLIPVHLEPESLPTASWYAEDWQMSDASENQGPNASSSSIAYNCEDGHLHPDNIQEFLDTYGFPSALFDPNVQYVAAEQPSYVDPLHIQQYSNLAPLPPFPSHYAFNNHNY</sequence>
<evidence type="ECO:0000313" key="2">
    <source>
        <dbReference type="EMBL" id="KAK7039725.1"/>
    </source>
</evidence>
<feature type="region of interest" description="Disordered" evidence="1">
    <location>
        <begin position="236"/>
        <end position="265"/>
    </location>
</feature>
<keyword evidence="3" id="KW-1185">Reference proteome</keyword>
<dbReference type="AlphaFoldDB" id="A0AAW0CIC5"/>